<dbReference type="Proteomes" id="UP000245956">
    <property type="component" value="Unassembled WGS sequence"/>
</dbReference>
<evidence type="ECO:0000313" key="2">
    <source>
        <dbReference type="EMBL" id="PWI65117.1"/>
    </source>
</evidence>
<feature type="transmembrane region" description="Helical" evidence="1">
    <location>
        <begin position="15"/>
        <end position="36"/>
    </location>
</feature>
<organism evidence="2 3">
    <name type="scientific">Purpureocillium lilacinum</name>
    <name type="common">Paecilomyces lilacinus</name>
    <dbReference type="NCBI Taxonomy" id="33203"/>
    <lineage>
        <taxon>Eukaryota</taxon>
        <taxon>Fungi</taxon>
        <taxon>Dikarya</taxon>
        <taxon>Ascomycota</taxon>
        <taxon>Pezizomycotina</taxon>
        <taxon>Sordariomycetes</taxon>
        <taxon>Hypocreomycetidae</taxon>
        <taxon>Hypocreales</taxon>
        <taxon>Ophiocordycipitaceae</taxon>
        <taxon>Purpureocillium</taxon>
    </lineage>
</organism>
<sequence>MVGAMSAVWVSRKGATIFIASYVLACFILSTELLYFPHHVDSVQIWSQDTATADAVLRKPVNTTRNLHANGGWLDEVLWVANTDNKDDLRYLDDIIKSNPTVHRKLEIPGEKLWVYSYYKIWQRLERGKYYVKIDDDIVWMADDAIPRLVTQKMKHSTDLVVSANIINNPPLGFLHYHMGALHPYFPDTSTLVDLKNAGHTLEAVILPYLGRWLRVKEENMMSQTPAAELKYEVWGTSYESWAIAAQVHYSLLENIEKNELELYKFRAWTMHGDRIRINFMCFYADDILDTDVASWPKDKGDEDMIALELPMRLNRSVTIEGKALGAHFQYSDQGYLADTDLLARYQSLANERACRPSV</sequence>
<dbReference type="AlphaFoldDB" id="A0A2U3DS87"/>
<gene>
    <name evidence="2" type="ORF">PCL_07416</name>
</gene>
<keyword evidence="1" id="KW-0472">Membrane</keyword>
<name>A0A2U3DS87_PURLI</name>
<reference evidence="2 3" key="1">
    <citation type="journal article" date="2016" name="Front. Microbiol.">
        <title>Genome and transcriptome sequences reveal the specific parasitism of the nematophagous Purpureocillium lilacinum 36-1.</title>
        <authorList>
            <person name="Xie J."/>
            <person name="Li S."/>
            <person name="Mo C."/>
            <person name="Xiao X."/>
            <person name="Peng D."/>
            <person name="Wang G."/>
            <person name="Xiao Y."/>
        </authorList>
    </citation>
    <scope>NUCLEOTIDE SEQUENCE [LARGE SCALE GENOMIC DNA]</scope>
    <source>
        <strain evidence="2 3">36-1</strain>
    </source>
</reference>
<comment type="caution">
    <text evidence="2">The sequence shown here is derived from an EMBL/GenBank/DDBJ whole genome shotgun (WGS) entry which is preliminary data.</text>
</comment>
<evidence type="ECO:0000256" key="1">
    <source>
        <dbReference type="SAM" id="Phobius"/>
    </source>
</evidence>
<dbReference type="EMBL" id="LCWV01000038">
    <property type="protein sequence ID" value="PWI65117.1"/>
    <property type="molecule type" value="Genomic_DNA"/>
</dbReference>
<accession>A0A2U3DS87</accession>
<keyword evidence="1" id="KW-0812">Transmembrane</keyword>
<keyword evidence="1" id="KW-1133">Transmembrane helix</keyword>
<evidence type="ECO:0000313" key="3">
    <source>
        <dbReference type="Proteomes" id="UP000245956"/>
    </source>
</evidence>
<proteinExistence type="predicted"/>
<protein>
    <submittedName>
        <fullName evidence="2">Uncharacterized protein</fullName>
    </submittedName>
</protein>